<dbReference type="AlphaFoldDB" id="A0A6J6PME4"/>
<feature type="region of interest" description="Disordered" evidence="1">
    <location>
        <begin position="1"/>
        <end position="30"/>
    </location>
</feature>
<feature type="region of interest" description="Disordered" evidence="1">
    <location>
        <begin position="358"/>
        <end position="378"/>
    </location>
</feature>
<dbReference type="InterPro" id="IPR007139">
    <property type="entry name" value="DUF349"/>
</dbReference>
<organism evidence="2">
    <name type="scientific">freshwater metagenome</name>
    <dbReference type="NCBI Taxonomy" id="449393"/>
    <lineage>
        <taxon>unclassified sequences</taxon>
        <taxon>metagenomes</taxon>
        <taxon>ecological metagenomes</taxon>
    </lineage>
</organism>
<feature type="compositionally biased region" description="Basic and acidic residues" evidence="1">
    <location>
        <begin position="358"/>
        <end position="377"/>
    </location>
</feature>
<feature type="compositionally biased region" description="Pro residues" evidence="1">
    <location>
        <begin position="1"/>
        <end position="12"/>
    </location>
</feature>
<reference evidence="2" key="1">
    <citation type="submission" date="2020-05" db="EMBL/GenBank/DDBJ databases">
        <authorList>
            <person name="Chiriac C."/>
            <person name="Salcher M."/>
            <person name="Ghai R."/>
            <person name="Kavagutti S V."/>
        </authorList>
    </citation>
    <scope>NUCLEOTIDE SEQUENCE</scope>
</reference>
<feature type="compositionally biased region" description="Pro residues" evidence="1">
    <location>
        <begin position="20"/>
        <end position="29"/>
    </location>
</feature>
<gene>
    <name evidence="2" type="ORF">UFOPK2625_00336</name>
</gene>
<evidence type="ECO:0000256" key="1">
    <source>
        <dbReference type="SAM" id="MobiDB-lite"/>
    </source>
</evidence>
<dbReference type="Pfam" id="PF03993">
    <property type="entry name" value="DUF349"/>
    <property type="match status" value="3"/>
</dbReference>
<name>A0A6J6PME4_9ZZZZ</name>
<protein>
    <submittedName>
        <fullName evidence="2">Unannotated protein</fullName>
    </submittedName>
</protein>
<evidence type="ECO:0000313" key="2">
    <source>
        <dbReference type="EMBL" id="CAB4697638.1"/>
    </source>
</evidence>
<sequence>MADPTGPTPMPTPAMLRPVPASPAPPPSPFGRIEADGTVYLLAPEGEIQIGQWAAGPPAAGLAFFQRKYEDLVVEIELIAARLTDGRATHEQAQTVLVKVREGLAARAFIGDVTALGLKCDEVAANIVAVRASVAEKRAALRAEAAAAREALAIEAERLGPSTSWKQSSERFAKIVEEWKALPRTDRVTEQALWKRISAARTGFDKRRRQHFAEADAEHKIAVTRKRELIAKAEALASSTDWVATGKQIRDLMNDWKAAPRAGRSDEDKLWKRFKSAQDAFFAAKTAAEELAEDSLRPNVAEKELLAAQAEALLPITDHKAAKSALRGIHERWEKIGDLPRGERERLEARLRKVDEALRKDESESWKKSNPEARARAESTANVFSDGIAKLEMKRAKAVASGNDREVAKLDAAIEQTTALLRAAQAAASEFGSLTHAG</sequence>
<accession>A0A6J6PME4</accession>
<proteinExistence type="predicted"/>
<dbReference type="EMBL" id="CAEZXZ010000032">
    <property type="protein sequence ID" value="CAB4697638.1"/>
    <property type="molecule type" value="Genomic_DNA"/>
</dbReference>